<dbReference type="SUPFAM" id="SSF82771">
    <property type="entry name" value="GIY-YIG endonuclease"/>
    <property type="match status" value="1"/>
</dbReference>
<geneLocation type="plasmid" evidence="3">
    <name>plasmid2</name>
</geneLocation>
<feature type="coiled-coil region" evidence="1">
    <location>
        <begin position="72"/>
        <end position="99"/>
    </location>
</feature>
<dbReference type="InterPro" id="IPR000305">
    <property type="entry name" value="GIY-YIG_endonuc"/>
</dbReference>
<keyword evidence="3" id="KW-0614">Plasmid</keyword>
<dbReference type="Gene3D" id="3.40.1440.10">
    <property type="entry name" value="GIY-YIG endonuclease"/>
    <property type="match status" value="1"/>
</dbReference>
<feature type="domain" description="GIY-YIG" evidence="2">
    <location>
        <begin position="9"/>
        <end position="98"/>
    </location>
</feature>
<dbReference type="InterPro" id="IPR035901">
    <property type="entry name" value="GIY-YIG_endonuc_sf"/>
</dbReference>
<accession>A0A1Z4KVH5</accession>
<name>A0A1Z4KVH5_ANAVA</name>
<dbReference type="Pfam" id="PF01541">
    <property type="entry name" value="GIY-YIG"/>
    <property type="match status" value="1"/>
</dbReference>
<protein>
    <recommendedName>
        <fullName evidence="2">GIY-YIG domain-containing protein</fullName>
    </recommendedName>
</protein>
<evidence type="ECO:0000259" key="2">
    <source>
        <dbReference type="PROSITE" id="PS50164"/>
    </source>
</evidence>
<reference evidence="3 4" key="1">
    <citation type="submission" date="2017-06" db="EMBL/GenBank/DDBJ databases">
        <title>Genome sequencing of cyanobaciteial culture collection at National Institute for Environmental Studies (NIES).</title>
        <authorList>
            <person name="Hirose Y."/>
            <person name="Shimura Y."/>
            <person name="Fujisawa T."/>
            <person name="Nakamura Y."/>
            <person name="Kawachi M."/>
        </authorList>
    </citation>
    <scope>NUCLEOTIDE SEQUENCE [LARGE SCALE GENOMIC DNA]</scope>
    <source>
        <strain evidence="3 4">NIES-23</strain>
        <plasmid evidence="4">Plasmid Plasmid2 dna</plasmid>
    </source>
</reference>
<dbReference type="Proteomes" id="UP000217507">
    <property type="component" value="Plasmid Plasmid2 dna"/>
</dbReference>
<evidence type="ECO:0000313" key="3">
    <source>
        <dbReference type="EMBL" id="BAY73031.1"/>
    </source>
</evidence>
<dbReference type="EMBL" id="AP018218">
    <property type="protein sequence ID" value="BAY73031.1"/>
    <property type="molecule type" value="Genomic_DNA"/>
</dbReference>
<gene>
    <name evidence="3" type="ORF">NIES23_58590</name>
</gene>
<dbReference type="AlphaFoldDB" id="A0A1Z4KVH5"/>
<dbReference type="PROSITE" id="PS50164">
    <property type="entry name" value="GIY_YIG"/>
    <property type="match status" value="1"/>
</dbReference>
<organism evidence="3 4">
    <name type="scientific">Trichormus variabilis NIES-23</name>
    <dbReference type="NCBI Taxonomy" id="1973479"/>
    <lineage>
        <taxon>Bacteria</taxon>
        <taxon>Bacillati</taxon>
        <taxon>Cyanobacteriota</taxon>
        <taxon>Cyanophyceae</taxon>
        <taxon>Nostocales</taxon>
        <taxon>Nostocaceae</taxon>
        <taxon>Trichormus</taxon>
    </lineage>
</organism>
<evidence type="ECO:0000313" key="4">
    <source>
        <dbReference type="Proteomes" id="UP000217507"/>
    </source>
</evidence>
<proteinExistence type="predicted"/>
<evidence type="ECO:0000256" key="1">
    <source>
        <dbReference type="SAM" id="Coils"/>
    </source>
</evidence>
<sequence>MELSGKIPSIPCCNLIELSRPLGNEKHQARYYLGSCANLKKRFQQHLQGSGAAFTRAAIKRGIEFKIVHVWKTSSKQEARQLEIQLKRYKNHAQLLRRVQNAKTNSTKTR</sequence>
<keyword evidence="1" id="KW-0175">Coiled coil</keyword>